<sequence length="271" mass="30020">MDAVSETIYIRTSRQDLDNVFTQSIHPRSPSLMESGLDDNAGELAAEMENFVSDLMTQPDREQVTSEIGDPEGTLNPCSIHFLPPSKVLQSIYGANAIHLWHGSRVGSPAYASDGNPQSNGTDTIRYVISLMYVSRIVSLIPFHSSSSFQYRLDSLPSHEDVSIRILVSLPPSYPAESPPQLQLLSRYIGAYGVDASLFGSILRTFISISGVEWTRDTVCVFDGLQSILERAEAWYEDKLNREKAGELIREDALGARFNTTSTGRVDERGR</sequence>
<reference evidence="1" key="1">
    <citation type="submission" date="2021-03" db="EMBL/GenBank/DDBJ databases">
        <title>Evolutionary innovations through gain and loss of genes in the ectomycorrhizal Boletales.</title>
        <authorList>
            <person name="Wu G."/>
            <person name="Miyauchi S."/>
            <person name="Morin E."/>
            <person name="Yang Z.-L."/>
            <person name="Xu J."/>
            <person name="Martin F.M."/>
        </authorList>
    </citation>
    <scope>NUCLEOTIDE SEQUENCE</scope>
    <source>
        <strain evidence="1">BR01</strain>
    </source>
</reference>
<proteinExistence type="predicted"/>
<accession>A0A8I3AE32</accession>
<dbReference type="AlphaFoldDB" id="A0A8I3AE32"/>
<evidence type="ECO:0008006" key="3">
    <source>
        <dbReference type="Google" id="ProtNLM"/>
    </source>
</evidence>
<keyword evidence="2" id="KW-1185">Reference proteome</keyword>
<gene>
    <name evidence="1" type="ORF">JVT61DRAFT_13287</name>
</gene>
<protein>
    <recommendedName>
        <fullName evidence="3">RWD domain-containing protein</fullName>
    </recommendedName>
</protein>
<evidence type="ECO:0000313" key="1">
    <source>
        <dbReference type="EMBL" id="KAG6378996.1"/>
    </source>
</evidence>
<dbReference type="Proteomes" id="UP000683000">
    <property type="component" value="Unassembled WGS sequence"/>
</dbReference>
<dbReference type="InterPro" id="IPR016135">
    <property type="entry name" value="UBQ-conjugating_enzyme/RWD"/>
</dbReference>
<dbReference type="OrthoDB" id="69641at2759"/>
<organism evidence="1 2">
    <name type="scientific">Boletus reticuloceps</name>
    <dbReference type="NCBI Taxonomy" id="495285"/>
    <lineage>
        <taxon>Eukaryota</taxon>
        <taxon>Fungi</taxon>
        <taxon>Dikarya</taxon>
        <taxon>Basidiomycota</taxon>
        <taxon>Agaricomycotina</taxon>
        <taxon>Agaricomycetes</taxon>
        <taxon>Agaricomycetidae</taxon>
        <taxon>Boletales</taxon>
        <taxon>Boletineae</taxon>
        <taxon>Boletaceae</taxon>
        <taxon>Boletoideae</taxon>
        <taxon>Boletus</taxon>
    </lineage>
</organism>
<dbReference type="EMBL" id="JAGFBS010000006">
    <property type="protein sequence ID" value="KAG6378996.1"/>
    <property type="molecule type" value="Genomic_DNA"/>
</dbReference>
<dbReference type="CDD" id="cd11605">
    <property type="entry name" value="RWD_DRWD_ELF-like"/>
    <property type="match status" value="1"/>
</dbReference>
<dbReference type="SUPFAM" id="SSF54495">
    <property type="entry name" value="UBC-like"/>
    <property type="match status" value="1"/>
</dbReference>
<evidence type="ECO:0000313" key="2">
    <source>
        <dbReference type="Proteomes" id="UP000683000"/>
    </source>
</evidence>
<comment type="caution">
    <text evidence="1">The sequence shown here is derived from an EMBL/GenBank/DDBJ whole genome shotgun (WGS) entry which is preliminary data.</text>
</comment>
<name>A0A8I3AE32_9AGAM</name>